<dbReference type="PROSITE" id="PS51143">
    <property type="entry name" value="MT_A70"/>
    <property type="match status" value="1"/>
</dbReference>
<organism evidence="8 9">
    <name type="scientific">Fundulus heteroclitus</name>
    <name type="common">Killifish</name>
    <name type="synonym">Mummichog</name>
    <dbReference type="NCBI Taxonomy" id="8078"/>
    <lineage>
        <taxon>Eukaryota</taxon>
        <taxon>Metazoa</taxon>
        <taxon>Chordata</taxon>
        <taxon>Craniata</taxon>
        <taxon>Vertebrata</taxon>
        <taxon>Euteleostomi</taxon>
        <taxon>Actinopterygii</taxon>
        <taxon>Neopterygii</taxon>
        <taxon>Teleostei</taxon>
        <taxon>Neoteleostei</taxon>
        <taxon>Acanthomorphata</taxon>
        <taxon>Ovalentaria</taxon>
        <taxon>Atherinomorphae</taxon>
        <taxon>Cyprinodontiformes</taxon>
        <taxon>Fundulidae</taxon>
        <taxon>Fundulus</taxon>
    </lineage>
</organism>
<dbReference type="InterPro" id="IPR025848">
    <property type="entry name" value="MT-A70"/>
</dbReference>
<evidence type="ECO:0000256" key="2">
    <source>
        <dbReference type="ARBA" id="ARBA00022603"/>
    </source>
</evidence>
<evidence type="ECO:0000256" key="1">
    <source>
        <dbReference type="ARBA" id="ARBA00012160"/>
    </source>
</evidence>
<dbReference type="Ensembl" id="ENSFHET00000023675.1">
    <property type="protein sequence ID" value="ENSFHEP00000015535.1"/>
    <property type="gene ID" value="ENSFHEG00000017186.1"/>
</dbReference>
<feature type="region of interest" description="Disordered" evidence="7">
    <location>
        <begin position="1"/>
        <end position="66"/>
    </location>
</feature>
<keyword evidence="4" id="KW-0949">S-adenosyl-L-methionine</keyword>
<dbReference type="PANTHER" id="PTHR12829">
    <property type="entry name" value="N6-ADENOSINE-METHYLTRANSFERASE"/>
    <property type="match status" value="1"/>
</dbReference>
<feature type="region of interest" description="Disordered" evidence="7">
    <location>
        <begin position="161"/>
        <end position="230"/>
    </location>
</feature>
<reference evidence="8" key="2">
    <citation type="submission" date="2025-09" db="UniProtKB">
        <authorList>
            <consortium name="Ensembl"/>
        </authorList>
    </citation>
    <scope>IDENTIFICATION</scope>
</reference>
<dbReference type="GO" id="GO:0001734">
    <property type="term" value="F:mRNA m(6)A methyltransferase activity"/>
    <property type="evidence" value="ECO:0007669"/>
    <property type="project" value="UniProtKB-EC"/>
</dbReference>
<evidence type="ECO:0000256" key="4">
    <source>
        <dbReference type="ARBA" id="ARBA00022691"/>
    </source>
</evidence>
<sequence>MSDTWSNIQAHKKQLDSLRERLQRRRKDPAQLSGAGTADGSTARSDSPAPSAPSTSQEETEKPPDPELEKRLLEYLSDLSLSLPTDSLAITNQLNGAEGAVTHGCIQSLLLKFSAQELIEVRQSTPISSSAATSSPPAATVVIAVDHTKLWAMIGSVSGAQRAGVKRKAEDQTLGGFSPKLQSSASPPHSSTSSLTPASSSSSQLAGSSASGSGAEKKGRSSKSQSSHVDMEIESLLNQQSTKEQQSKKMSQEILALLNASTAKEQSIVEKFRSRGRAQVMEFCDHGTKEECLHSGDTPHRIINKHTDESLGDCSFLNTCFHMDTCKYVHYEIDSPPETESSLTGPQAGTPEIGLHAEDADSNVGKLFPSQWICCDIRYLDMSILGKFSVVMADPPWDIHMELPYGTLTDDEMRKLNIPALQDDGFLFLWVTGRAMELGRECLSLWGYERVDEIIWVKTNQLQRIIRTGRTGHWLNHGKEHCLVGVKGSTQGFNRGLDCDVIVAEVRSTSHKPDEIYGMIERLSPGTRKIELFGRPHNVQPNWITLGNQLDGIHLLDPEVVARFKDRYPDGVISKPHP</sequence>
<evidence type="ECO:0000256" key="7">
    <source>
        <dbReference type="SAM" id="MobiDB-lite"/>
    </source>
</evidence>
<protein>
    <recommendedName>
        <fullName evidence="1">mRNA m(6)A methyltransferase</fullName>
        <ecNumber evidence="1">2.1.1.348</ecNumber>
    </recommendedName>
</protein>
<dbReference type="GO" id="GO:0098508">
    <property type="term" value="P:endothelial to hematopoietic transition"/>
    <property type="evidence" value="ECO:0007669"/>
    <property type="project" value="Ensembl"/>
</dbReference>
<name>A0A3Q2THC1_FUNHE</name>
<dbReference type="GO" id="GO:0042981">
    <property type="term" value="P:regulation of apoptotic process"/>
    <property type="evidence" value="ECO:0007669"/>
    <property type="project" value="Ensembl"/>
</dbReference>
<dbReference type="GO" id="GO:0005634">
    <property type="term" value="C:nucleus"/>
    <property type="evidence" value="ECO:0007669"/>
    <property type="project" value="InterPro"/>
</dbReference>
<dbReference type="GO" id="GO:0001510">
    <property type="term" value="P:RNA methylation"/>
    <property type="evidence" value="ECO:0007669"/>
    <property type="project" value="InterPro"/>
</dbReference>
<dbReference type="GO" id="GO:1902036">
    <property type="term" value="P:regulation of hematopoietic stem cell differentiation"/>
    <property type="evidence" value="ECO:0007669"/>
    <property type="project" value="Ensembl"/>
</dbReference>
<dbReference type="GeneTree" id="ENSGT00550000075058"/>
<dbReference type="GO" id="GO:0016422">
    <property type="term" value="F:mRNA (2'-O-methyladenosine-N6-)-methyltransferase activity"/>
    <property type="evidence" value="ECO:0007669"/>
    <property type="project" value="Ensembl"/>
</dbReference>
<comment type="catalytic activity">
    <reaction evidence="5">
        <text>an adenosine in mRNA + S-adenosyl-L-methionine = an N(6)-methyladenosine in mRNA + S-adenosyl-L-homocysteine + H(+)</text>
        <dbReference type="Rhea" id="RHEA:55584"/>
        <dbReference type="Rhea" id="RHEA-COMP:12414"/>
        <dbReference type="Rhea" id="RHEA-COMP:12417"/>
        <dbReference type="ChEBI" id="CHEBI:15378"/>
        <dbReference type="ChEBI" id="CHEBI:57856"/>
        <dbReference type="ChEBI" id="CHEBI:59789"/>
        <dbReference type="ChEBI" id="CHEBI:74411"/>
        <dbReference type="ChEBI" id="CHEBI:74449"/>
        <dbReference type="EC" id="2.1.1.348"/>
    </reaction>
</comment>
<evidence type="ECO:0000313" key="8">
    <source>
        <dbReference type="Ensembl" id="ENSFHEP00000015535.1"/>
    </source>
</evidence>
<dbReference type="SUPFAM" id="SSF53335">
    <property type="entry name" value="S-adenosyl-L-methionine-dependent methyltransferases"/>
    <property type="match status" value="1"/>
</dbReference>
<dbReference type="GO" id="GO:0036396">
    <property type="term" value="C:RNA N6-methyladenosine methyltransferase complex"/>
    <property type="evidence" value="ECO:0007669"/>
    <property type="project" value="TreeGrafter"/>
</dbReference>
<dbReference type="GO" id="GO:0060853">
    <property type="term" value="P:Notch signaling pathway involved in arterial endothelial cell fate commitment"/>
    <property type="evidence" value="ECO:0007669"/>
    <property type="project" value="Ensembl"/>
</dbReference>
<dbReference type="InterPro" id="IPR007757">
    <property type="entry name" value="MT-A70-like"/>
</dbReference>
<accession>A0A3Q2THC1</accession>
<dbReference type="GO" id="GO:0071425">
    <property type="term" value="P:hematopoietic stem cell proliferation"/>
    <property type="evidence" value="ECO:0007669"/>
    <property type="project" value="Ensembl"/>
</dbReference>
<comment type="similarity">
    <text evidence="6">Belongs to the MT-A70-like family.</text>
</comment>
<dbReference type="GO" id="GO:0090365">
    <property type="term" value="P:regulation of mRNA modification"/>
    <property type="evidence" value="ECO:0007669"/>
    <property type="project" value="Ensembl"/>
</dbReference>
<keyword evidence="9" id="KW-1185">Reference proteome</keyword>
<dbReference type="InterPro" id="IPR029063">
    <property type="entry name" value="SAM-dependent_MTases_sf"/>
</dbReference>
<keyword evidence="2" id="KW-0489">Methyltransferase</keyword>
<dbReference type="GO" id="GO:0007530">
    <property type="term" value="P:sex determination"/>
    <property type="evidence" value="ECO:0007669"/>
    <property type="project" value="Ensembl"/>
</dbReference>
<dbReference type="GO" id="GO:0030317">
    <property type="term" value="P:flagellated sperm motility"/>
    <property type="evidence" value="ECO:0007669"/>
    <property type="project" value="Ensembl"/>
</dbReference>
<dbReference type="PROSITE" id="PS51563">
    <property type="entry name" value="SAM_MTA70L_1"/>
    <property type="match status" value="1"/>
</dbReference>
<evidence type="ECO:0000256" key="6">
    <source>
        <dbReference type="PROSITE-ProRule" id="PRU00489"/>
    </source>
</evidence>
<dbReference type="GO" id="GO:0006397">
    <property type="term" value="P:mRNA processing"/>
    <property type="evidence" value="ECO:0007669"/>
    <property type="project" value="Ensembl"/>
</dbReference>
<evidence type="ECO:0000313" key="9">
    <source>
        <dbReference type="Proteomes" id="UP000265000"/>
    </source>
</evidence>
<proteinExistence type="inferred from homology"/>
<evidence type="ECO:0000256" key="3">
    <source>
        <dbReference type="ARBA" id="ARBA00022679"/>
    </source>
</evidence>
<feature type="compositionally biased region" description="Low complexity" evidence="7">
    <location>
        <begin position="180"/>
        <end position="214"/>
    </location>
</feature>
<dbReference type="PANTHER" id="PTHR12829:SF7">
    <property type="entry name" value="N6-ADENOSINE-METHYLTRANSFERASE CATALYTIC SUBUNIT"/>
    <property type="match status" value="1"/>
</dbReference>
<dbReference type="SMR" id="A0A3Q2THC1"/>
<dbReference type="AlphaFoldDB" id="A0A3Q2THC1"/>
<dbReference type="Proteomes" id="UP000265000">
    <property type="component" value="Unplaced"/>
</dbReference>
<dbReference type="GO" id="GO:1901342">
    <property type="term" value="P:regulation of vasculature development"/>
    <property type="evidence" value="ECO:0007669"/>
    <property type="project" value="Ensembl"/>
</dbReference>
<dbReference type="GO" id="GO:0001556">
    <property type="term" value="P:oocyte maturation"/>
    <property type="evidence" value="ECO:0007669"/>
    <property type="project" value="Ensembl"/>
</dbReference>
<keyword evidence="3" id="KW-0808">Transferase</keyword>
<dbReference type="Pfam" id="PF05063">
    <property type="entry name" value="MT-A70"/>
    <property type="match status" value="1"/>
</dbReference>
<reference evidence="8" key="1">
    <citation type="submission" date="2025-08" db="UniProtKB">
        <authorList>
            <consortium name="Ensembl"/>
        </authorList>
    </citation>
    <scope>IDENTIFICATION</scope>
</reference>
<evidence type="ECO:0000256" key="5">
    <source>
        <dbReference type="ARBA" id="ARBA00048957"/>
    </source>
</evidence>
<feature type="compositionally biased region" description="Low complexity" evidence="7">
    <location>
        <begin position="41"/>
        <end position="56"/>
    </location>
</feature>
<dbReference type="STRING" id="8078.ENSFHEP00000015535"/>
<dbReference type="EC" id="2.1.1.348" evidence="1"/>
<dbReference type="GO" id="GO:0045746">
    <property type="term" value="P:negative regulation of Notch signaling pathway"/>
    <property type="evidence" value="ECO:0007669"/>
    <property type="project" value="Ensembl"/>
</dbReference>